<feature type="region of interest" description="Disordered" evidence="2">
    <location>
        <begin position="111"/>
        <end position="202"/>
    </location>
</feature>
<dbReference type="Proteomes" id="UP001610728">
    <property type="component" value="Unassembled WGS sequence"/>
</dbReference>
<evidence type="ECO:0000256" key="3">
    <source>
        <dbReference type="SAM" id="SignalP"/>
    </source>
</evidence>
<organism evidence="5 6">
    <name type="scientific">Ceratocystis lukuohia</name>
    <dbReference type="NCBI Taxonomy" id="2019550"/>
    <lineage>
        <taxon>Eukaryota</taxon>
        <taxon>Fungi</taxon>
        <taxon>Dikarya</taxon>
        <taxon>Ascomycota</taxon>
        <taxon>Pezizomycotina</taxon>
        <taxon>Sordariomycetes</taxon>
        <taxon>Hypocreomycetidae</taxon>
        <taxon>Microascales</taxon>
        <taxon>Ceratocystidaceae</taxon>
        <taxon>Ceratocystis</taxon>
    </lineage>
</organism>
<gene>
    <name evidence="5" type="ORF">HOO65_080352</name>
</gene>
<feature type="chain" id="PRO_5046185651" evidence="3">
    <location>
        <begin position="20"/>
        <end position="228"/>
    </location>
</feature>
<sequence>MKASTVISYAAALASSVTAVQFTNSAVQPTAGEPFTLTWTDATGPVNIYVVTGPNQNALEEVNTVGTGLTGGSTTFTLNAADFASGTYAFKIVDGSEDNFSSAFALVGTGSASSSSASTSPVSTTPAASSTEASSTTGSETTTTTGSETTTTTDAETTTTDASSTTLATSTTASGTVSSSGAARSSGSATRSSTSASTVPTDVPGAASTLSSSMALMVLSAVAMVFLN</sequence>
<keyword evidence="1 3" id="KW-0732">Signal</keyword>
<proteinExistence type="predicted"/>
<dbReference type="PANTHER" id="PTHR40633:SF1">
    <property type="entry name" value="GPI ANCHORED SERINE-THREONINE RICH PROTEIN (AFU_ORTHOLOGUE AFUA_1G03630)"/>
    <property type="match status" value="1"/>
</dbReference>
<feature type="compositionally biased region" description="Low complexity" evidence="2">
    <location>
        <begin position="111"/>
        <end position="199"/>
    </location>
</feature>
<dbReference type="Pfam" id="PF10342">
    <property type="entry name" value="Kre9_KNH"/>
    <property type="match status" value="1"/>
</dbReference>
<evidence type="ECO:0000256" key="2">
    <source>
        <dbReference type="SAM" id="MobiDB-lite"/>
    </source>
</evidence>
<reference evidence="5 6" key="1">
    <citation type="submission" date="2020-05" db="EMBL/GenBank/DDBJ databases">
        <title>Ceratocystis lukuohia genome.</title>
        <authorList>
            <person name="Harrington T.C."/>
            <person name="Kim K."/>
            <person name="Mayers C.G."/>
        </authorList>
    </citation>
    <scope>NUCLEOTIDE SEQUENCE [LARGE SCALE GENOMIC DNA]</scope>
    <source>
        <strain evidence="5 6">C4212</strain>
    </source>
</reference>
<dbReference type="GeneID" id="98121088"/>
<evidence type="ECO:0000256" key="1">
    <source>
        <dbReference type="ARBA" id="ARBA00022729"/>
    </source>
</evidence>
<feature type="signal peptide" evidence="3">
    <location>
        <begin position="1"/>
        <end position="19"/>
    </location>
</feature>
<feature type="domain" description="Yeast cell wall synthesis Kre9/Knh1-like N-terminal" evidence="4">
    <location>
        <begin position="29"/>
        <end position="104"/>
    </location>
</feature>
<evidence type="ECO:0000259" key="4">
    <source>
        <dbReference type="Pfam" id="PF10342"/>
    </source>
</evidence>
<accession>A0ABR4MAU9</accession>
<name>A0ABR4MAU9_9PEZI</name>
<dbReference type="PANTHER" id="PTHR40633">
    <property type="entry name" value="MATRIX PROTEIN, PUTATIVE (AFU_ORTHOLOGUE AFUA_8G05410)-RELATED"/>
    <property type="match status" value="1"/>
</dbReference>
<evidence type="ECO:0000313" key="6">
    <source>
        <dbReference type="Proteomes" id="UP001610728"/>
    </source>
</evidence>
<evidence type="ECO:0000313" key="5">
    <source>
        <dbReference type="EMBL" id="KAL2885402.1"/>
    </source>
</evidence>
<keyword evidence="6" id="KW-1185">Reference proteome</keyword>
<dbReference type="EMBL" id="JABSNW010000008">
    <property type="protein sequence ID" value="KAL2885402.1"/>
    <property type="molecule type" value="Genomic_DNA"/>
</dbReference>
<protein>
    <submittedName>
        <fullName evidence="5">Extracellular matrix protein</fullName>
    </submittedName>
</protein>
<dbReference type="InterPro" id="IPR052982">
    <property type="entry name" value="SRP1/TIP1-like"/>
</dbReference>
<dbReference type="InterPro" id="IPR018466">
    <property type="entry name" value="Kre9/Knh1-like_N"/>
</dbReference>
<comment type="caution">
    <text evidence="5">The sequence shown here is derived from an EMBL/GenBank/DDBJ whole genome shotgun (WGS) entry which is preliminary data.</text>
</comment>
<dbReference type="RefSeq" id="XP_070856582.1">
    <property type="nucleotide sequence ID" value="XM_071004375.1"/>
</dbReference>